<dbReference type="EMBL" id="JAQIOY010000003">
    <property type="protein sequence ID" value="MDA7425302.1"/>
    <property type="molecule type" value="Genomic_DNA"/>
</dbReference>
<reference evidence="1 2" key="1">
    <citation type="submission" date="2023-01" db="EMBL/GenBank/DDBJ databases">
        <title>Thalassococcus onchidii sp. nov., isolated from a marine invertebrate from the South China Sea.</title>
        <authorList>
            <person name="Xu S."/>
            <person name="Liu Z."/>
            <person name="Xu Y."/>
        </authorList>
    </citation>
    <scope>NUCLEOTIDE SEQUENCE [LARGE SCALE GENOMIC DNA]</scope>
    <source>
        <strain evidence="1 2">KCTC 32084</strain>
    </source>
</reference>
<gene>
    <name evidence="1" type="ORF">PFY00_11230</name>
</gene>
<name>A0ABT4XTM5_9RHOB</name>
<comment type="caution">
    <text evidence="1">The sequence shown here is derived from an EMBL/GenBank/DDBJ whole genome shotgun (WGS) entry which is preliminary data.</text>
</comment>
<organism evidence="1 2">
    <name type="scientific">Thalassococcus lentus</name>
    <dbReference type="NCBI Taxonomy" id="1210524"/>
    <lineage>
        <taxon>Bacteria</taxon>
        <taxon>Pseudomonadati</taxon>
        <taxon>Pseudomonadota</taxon>
        <taxon>Alphaproteobacteria</taxon>
        <taxon>Rhodobacterales</taxon>
        <taxon>Roseobacteraceae</taxon>
        <taxon>Thalassococcus</taxon>
    </lineage>
</organism>
<dbReference type="Proteomes" id="UP001210720">
    <property type="component" value="Unassembled WGS sequence"/>
</dbReference>
<keyword evidence="2" id="KW-1185">Reference proteome</keyword>
<accession>A0ABT4XTM5</accession>
<evidence type="ECO:0000313" key="2">
    <source>
        <dbReference type="Proteomes" id="UP001210720"/>
    </source>
</evidence>
<sequence>MGKLTRYTRREQTNVTAIKIDMETDGFTYRKWGGEQIVRPGDWLVDNNGDVYTVDGEAFEATYAKVSQGIYTKTAHVWAREAESDGQVQSTSGFTQYHAGDMVVFRDEREIDGWAMSKADFAALYQVDE</sequence>
<evidence type="ECO:0000313" key="1">
    <source>
        <dbReference type="EMBL" id="MDA7425302.1"/>
    </source>
</evidence>
<proteinExistence type="predicted"/>
<dbReference type="RefSeq" id="WP_271432642.1">
    <property type="nucleotide sequence ID" value="NZ_JAQIOY010000003.1"/>
</dbReference>
<evidence type="ECO:0008006" key="3">
    <source>
        <dbReference type="Google" id="ProtNLM"/>
    </source>
</evidence>
<protein>
    <recommendedName>
        <fullName evidence="3">YopX protein domain-containing protein</fullName>
    </recommendedName>
</protein>